<proteinExistence type="predicted"/>
<dbReference type="RefSeq" id="WP_217326642.1">
    <property type="nucleotide sequence ID" value="NZ_JAHOEK010000022.1"/>
</dbReference>
<dbReference type="EMBL" id="JAHOEP010000022">
    <property type="protein sequence ID" value="MBV3408519.1"/>
    <property type="molecule type" value="Genomic_DNA"/>
</dbReference>
<reference evidence="1" key="1">
    <citation type="submission" date="2021-06" db="EMBL/GenBank/DDBJ databases">
        <title>Collection of gut derived symbiotic bacterial strains cultured from healthy donors.</title>
        <authorList>
            <person name="Lin H."/>
            <person name="Littmann E."/>
            <person name="Pamer E.G."/>
        </authorList>
    </citation>
    <scope>NUCLEOTIDE SEQUENCE</scope>
    <source>
        <strain evidence="1">MSK.21.60</strain>
    </source>
</reference>
<comment type="caution">
    <text evidence="1">The sequence shown here is derived from an EMBL/GenBank/DDBJ whole genome shotgun (WGS) entry which is preliminary data.</text>
</comment>
<gene>
    <name evidence="1" type="ORF">KSW80_08930</name>
</gene>
<evidence type="ECO:0000313" key="2">
    <source>
        <dbReference type="Proteomes" id="UP001196316"/>
    </source>
</evidence>
<sequence length="47" mass="5252">MATIIGKPYNVCQMPLEVSCFCWTSDAVNKPSLYIDLIIAWSFVAVI</sequence>
<organism evidence="1 2">
    <name type="scientific">Segatella copri</name>
    <dbReference type="NCBI Taxonomy" id="165179"/>
    <lineage>
        <taxon>Bacteria</taxon>
        <taxon>Pseudomonadati</taxon>
        <taxon>Bacteroidota</taxon>
        <taxon>Bacteroidia</taxon>
        <taxon>Bacteroidales</taxon>
        <taxon>Prevotellaceae</taxon>
        <taxon>Segatella</taxon>
    </lineage>
</organism>
<name>A0AAW4NF71_9BACT</name>
<dbReference type="Proteomes" id="UP001196316">
    <property type="component" value="Unassembled WGS sequence"/>
</dbReference>
<evidence type="ECO:0000313" key="1">
    <source>
        <dbReference type="EMBL" id="MBV3408519.1"/>
    </source>
</evidence>
<accession>A0AAW4NF71</accession>
<dbReference type="AlphaFoldDB" id="A0AAW4NF71"/>
<protein>
    <submittedName>
        <fullName evidence="1">Uncharacterized protein</fullName>
    </submittedName>
</protein>